<name>A0A226HJE8_9FLAO</name>
<gene>
    <name evidence="2" type="ORF">B0A66_05925</name>
</gene>
<dbReference type="Proteomes" id="UP000198345">
    <property type="component" value="Unassembled WGS sequence"/>
</dbReference>
<dbReference type="RefSeq" id="WP_089048935.1">
    <property type="nucleotide sequence ID" value="NZ_FXTV01000006.1"/>
</dbReference>
<dbReference type="OrthoDB" id="1443905at2"/>
<keyword evidence="1" id="KW-1133">Transmembrane helix</keyword>
<keyword evidence="1" id="KW-0812">Transmembrane</keyword>
<evidence type="ECO:0000313" key="2">
    <source>
        <dbReference type="EMBL" id="OXA93786.1"/>
    </source>
</evidence>
<dbReference type="AlphaFoldDB" id="A0A226HJE8"/>
<reference evidence="2 3" key="1">
    <citation type="submission" date="2016-11" db="EMBL/GenBank/DDBJ databases">
        <title>Whole genomes of Flavobacteriaceae.</title>
        <authorList>
            <person name="Stine C."/>
            <person name="Li C."/>
            <person name="Tadesse D."/>
        </authorList>
    </citation>
    <scope>NUCLEOTIDE SEQUENCE [LARGE SCALE GENOMIC DNA]</scope>
    <source>
        <strain evidence="2 3">DSM 18292</strain>
    </source>
</reference>
<sequence>MLEEAKDLGKEMLKDTKEVVIERFFSPMYFYFIMAWIIYNWTFVYSLLFVESTKFKKLKLDYLLSFYPTTDFWEYIHNFWYVFLGPSISTFILIWFISIWSEKSFERFEKYKSNKRTIKRKLEYEEKYMIAKEQRKIRDEESDKPEILYLDNQEFNTWLDSSQENIMVGELSFSPSEVLFNTDFDSYKDTLEEYNNRLLEEDTEIE</sequence>
<evidence type="ECO:0000256" key="1">
    <source>
        <dbReference type="SAM" id="Phobius"/>
    </source>
</evidence>
<dbReference type="EMBL" id="MUGW01000012">
    <property type="protein sequence ID" value="OXA93786.1"/>
    <property type="molecule type" value="Genomic_DNA"/>
</dbReference>
<proteinExistence type="predicted"/>
<organism evidence="2 3">
    <name type="scientific">Flavobacterium hercynium</name>
    <dbReference type="NCBI Taxonomy" id="387094"/>
    <lineage>
        <taxon>Bacteria</taxon>
        <taxon>Pseudomonadati</taxon>
        <taxon>Bacteroidota</taxon>
        <taxon>Flavobacteriia</taxon>
        <taxon>Flavobacteriales</taxon>
        <taxon>Flavobacteriaceae</taxon>
        <taxon>Flavobacterium</taxon>
    </lineage>
</organism>
<protein>
    <submittedName>
        <fullName evidence="2">Uncharacterized protein</fullName>
    </submittedName>
</protein>
<feature type="transmembrane region" description="Helical" evidence="1">
    <location>
        <begin position="29"/>
        <end position="50"/>
    </location>
</feature>
<keyword evidence="1" id="KW-0472">Membrane</keyword>
<comment type="caution">
    <text evidence="2">The sequence shown here is derived from an EMBL/GenBank/DDBJ whole genome shotgun (WGS) entry which is preliminary data.</text>
</comment>
<feature type="transmembrane region" description="Helical" evidence="1">
    <location>
        <begin position="79"/>
        <end position="100"/>
    </location>
</feature>
<accession>A0A226HJE8</accession>
<keyword evidence="3" id="KW-1185">Reference proteome</keyword>
<evidence type="ECO:0000313" key="3">
    <source>
        <dbReference type="Proteomes" id="UP000198345"/>
    </source>
</evidence>